<dbReference type="GO" id="GO:0005484">
    <property type="term" value="F:SNAP receptor activity"/>
    <property type="evidence" value="ECO:0007669"/>
    <property type="project" value="TreeGrafter"/>
</dbReference>
<keyword evidence="3" id="KW-0653">Protein transport</keyword>
<accession>A0A7I8WCE3</accession>
<dbReference type="GO" id="GO:0016082">
    <property type="term" value="P:synaptic vesicle priming"/>
    <property type="evidence" value="ECO:0007669"/>
    <property type="project" value="TreeGrafter"/>
</dbReference>
<keyword evidence="2" id="KW-0813">Transport</keyword>
<feature type="domain" description="T-SNARE coiled-coil homology" evidence="7">
    <location>
        <begin position="188"/>
        <end position="242"/>
    </location>
</feature>
<keyword evidence="9" id="KW-1185">Reference proteome</keyword>
<feature type="region of interest" description="Disordered" evidence="6">
    <location>
        <begin position="122"/>
        <end position="154"/>
    </location>
</feature>
<feature type="domain" description="T-SNARE coiled-coil homology" evidence="7">
    <location>
        <begin position="42"/>
        <end position="104"/>
    </location>
</feature>
<comment type="caution">
    <text evidence="8">The sequence shown here is derived from an EMBL/GenBank/DDBJ whole genome shotgun (WGS) entry which is preliminary data.</text>
</comment>
<name>A0A7I8WCE3_9ANNE</name>
<dbReference type="SMART" id="SM00397">
    <property type="entry name" value="t_SNARE"/>
    <property type="match status" value="2"/>
</dbReference>
<evidence type="ECO:0000256" key="3">
    <source>
        <dbReference type="ARBA" id="ARBA00022927"/>
    </source>
</evidence>
<protein>
    <submittedName>
        <fullName evidence="8">DgyrCDS14001</fullName>
    </submittedName>
</protein>
<sequence>MSWNNRDLDDQFGRPVYPTKSDEPEEERVCGWGEGTAQQQIEGSMTRQLNSTKQSLRLIAQSEEIGITAAQELDQQGEQLDNIEKNLDKVNTDVRATQKHLDSIKSVFGGLKNWFTGANKTAEEERKKTEEASRQRLERKREEESKLQKVINENQRISTQQRQTNMNMNDNIFDQSNPMAKHEAVLNENLDLMQGGISRLKNLSLGLQNEIDSQNDQLESITSKAERADTRIRDQNRQMGQILK</sequence>
<evidence type="ECO:0000259" key="7">
    <source>
        <dbReference type="PROSITE" id="PS50192"/>
    </source>
</evidence>
<dbReference type="PANTHER" id="PTHR19305:SF9">
    <property type="entry name" value="SYNAPTOSOMAL-ASSOCIATED PROTEIN 29"/>
    <property type="match status" value="1"/>
</dbReference>
<feature type="compositionally biased region" description="Basic and acidic residues" evidence="6">
    <location>
        <begin position="122"/>
        <end position="147"/>
    </location>
</feature>
<dbReference type="FunFam" id="1.20.5.110:FF:000041">
    <property type="entry name" value="Synaptosomal-associated protein 29"/>
    <property type="match status" value="1"/>
</dbReference>
<evidence type="ECO:0000256" key="1">
    <source>
        <dbReference type="ARBA" id="ARBA00009480"/>
    </source>
</evidence>
<evidence type="ECO:0000256" key="4">
    <source>
        <dbReference type="ARBA" id="ARBA00023054"/>
    </source>
</evidence>
<proteinExistence type="inferred from homology"/>
<feature type="region of interest" description="Disordered" evidence="6">
    <location>
        <begin position="1"/>
        <end position="27"/>
    </location>
</feature>
<dbReference type="EMBL" id="CAJFCJ010000029">
    <property type="protein sequence ID" value="CAD5125789.1"/>
    <property type="molecule type" value="Genomic_DNA"/>
</dbReference>
<dbReference type="SUPFAM" id="SSF58038">
    <property type="entry name" value="SNARE fusion complex"/>
    <property type="match status" value="2"/>
</dbReference>
<evidence type="ECO:0000256" key="5">
    <source>
        <dbReference type="SAM" id="Coils"/>
    </source>
</evidence>
<dbReference type="AlphaFoldDB" id="A0A7I8WCE3"/>
<dbReference type="PROSITE" id="PS50192">
    <property type="entry name" value="T_SNARE"/>
    <property type="match status" value="2"/>
</dbReference>
<dbReference type="GO" id="GO:0031629">
    <property type="term" value="P:synaptic vesicle fusion to presynaptic active zone membrane"/>
    <property type="evidence" value="ECO:0007669"/>
    <property type="project" value="TreeGrafter"/>
</dbReference>
<feature type="coiled-coil region" evidence="5">
    <location>
        <begin position="197"/>
        <end position="238"/>
    </location>
</feature>
<dbReference type="GO" id="GO:0015031">
    <property type="term" value="P:protein transport"/>
    <property type="evidence" value="ECO:0007669"/>
    <property type="project" value="UniProtKB-KW"/>
</dbReference>
<dbReference type="Gene3D" id="1.20.5.110">
    <property type="match status" value="2"/>
</dbReference>
<dbReference type="GO" id="GO:0019905">
    <property type="term" value="F:syntaxin binding"/>
    <property type="evidence" value="ECO:0007669"/>
    <property type="project" value="TreeGrafter"/>
</dbReference>
<evidence type="ECO:0000313" key="8">
    <source>
        <dbReference type="EMBL" id="CAD5125789.1"/>
    </source>
</evidence>
<evidence type="ECO:0000256" key="2">
    <source>
        <dbReference type="ARBA" id="ARBA00022448"/>
    </source>
</evidence>
<dbReference type="GO" id="GO:0031201">
    <property type="term" value="C:SNARE complex"/>
    <property type="evidence" value="ECO:0007669"/>
    <property type="project" value="TreeGrafter"/>
</dbReference>
<dbReference type="GO" id="GO:0005886">
    <property type="term" value="C:plasma membrane"/>
    <property type="evidence" value="ECO:0007669"/>
    <property type="project" value="TreeGrafter"/>
</dbReference>
<reference evidence="8 9" key="1">
    <citation type="submission" date="2020-08" db="EMBL/GenBank/DDBJ databases">
        <authorList>
            <person name="Hejnol A."/>
        </authorList>
    </citation>
    <scope>NUCLEOTIDE SEQUENCE [LARGE SCALE GENOMIC DNA]</scope>
</reference>
<evidence type="ECO:0000256" key="6">
    <source>
        <dbReference type="SAM" id="MobiDB-lite"/>
    </source>
</evidence>
<gene>
    <name evidence="8" type="ORF">DGYR_LOCUS13109</name>
</gene>
<feature type="compositionally biased region" description="Basic and acidic residues" evidence="6">
    <location>
        <begin position="1"/>
        <end position="12"/>
    </location>
</feature>
<organism evidence="8 9">
    <name type="scientific">Dimorphilus gyrociliatus</name>
    <dbReference type="NCBI Taxonomy" id="2664684"/>
    <lineage>
        <taxon>Eukaryota</taxon>
        <taxon>Metazoa</taxon>
        <taxon>Spiralia</taxon>
        <taxon>Lophotrochozoa</taxon>
        <taxon>Annelida</taxon>
        <taxon>Polychaeta</taxon>
        <taxon>Polychaeta incertae sedis</taxon>
        <taxon>Dinophilidae</taxon>
        <taxon>Dimorphilus</taxon>
    </lineage>
</organism>
<comment type="similarity">
    <text evidence="1">Belongs to the SNAP-25 family.</text>
</comment>
<dbReference type="GO" id="GO:0098793">
    <property type="term" value="C:presynapse"/>
    <property type="evidence" value="ECO:0007669"/>
    <property type="project" value="GOC"/>
</dbReference>
<dbReference type="OrthoDB" id="18679at2759"/>
<dbReference type="Proteomes" id="UP000549394">
    <property type="component" value="Unassembled WGS sequence"/>
</dbReference>
<dbReference type="CDD" id="cd15856">
    <property type="entry name" value="SNARE_SNAP29C"/>
    <property type="match status" value="1"/>
</dbReference>
<dbReference type="PANTHER" id="PTHR19305">
    <property type="entry name" value="SYNAPTOSOMAL ASSOCIATED PROTEIN"/>
    <property type="match status" value="1"/>
</dbReference>
<dbReference type="InterPro" id="IPR000727">
    <property type="entry name" value="T_SNARE_dom"/>
</dbReference>
<evidence type="ECO:0000313" key="9">
    <source>
        <dbReference type="Proteomes" id="UP000549394"/>
    </source>
</evidence>
<keyword evidence="4 5" id="KW-0175">Coiled coil</keyword>